<keyword evidence="2 4" id="KW-0238">DNA-binding</keyword>
<name>J5ECJ4_9MYCO</name>
<gene>
    <name evidence="6" type="ORF">MCOL_V204810</name>
</gene>
<dbReference type="InterPro" id="IPR001647">
    <property type="entry name" value="HTH_TetR"/>
</dbReference>
<proteinExistence type="predicted"/>
<dbReference type="GO" id="GO:0000976">
    <property type="term" value="F:transcription cis-regulatory region binding"/>
    <property type="evidence" value="ECO:0007669"/>
    <property type="project" value="TreeGrafter"/>
</dbReference>
<feature type="domain" description="HTH tetR-type" evidence="5">
    <location>
        <begin position="25"/>
        <end position="85"/>
    </location>
</feature>
<dbReference type="GeneID" id="31530593"/>
<accession>J5ECJ4</accession>
<dbReference type="STRING" id="1041522.GCA_002105755_02118"/>
<evidence type="ECO:0000256" key="1">
    <source>
        <dbReference type="ARBA" id="ARBA00023015"/>
    </source>
</evidence>
<dbReference type="Gene3D" id="1.10.357.10">
    <property type="entry name" value="Tetracycline Repressor, domain 2"/>
    <property type="match status" value="1"/>
</dbReference>
<protein>
    <submittedName>
        <fullName evidence="6">TetR family transcriptional regulator</fullName>
    </submittedName>
</protein>
<dbReference type="SUPFAM" id="SSF46689">
    <property type="entry name" value="Homeodomain-like"/>
    <property type="match status" value="1"/>
</dbReference>
<evidence type="ECO:0000313" key="6">
    <source>
        <dbReference type="EMBL" id="EJO89481.1"/>
    </source>
</evidence>
<dbReference type="Pfam" id="PF17754">
    <property type="entry name" value="TetR_C_14"/>
    <property type="match status" value="1"/>
</dbReference>
<evidence type="ECO:0000256" key="2">
    <source>
        <dbReference type="ARBA" id="ARBA00023125"/>
    </source>
</evidence>
<dbReference type="PRINTS" id="PR00455">
    <property type="entry name" value="HTHTETR"/>
</dbReference>
<dbReference type="eggNOG" id="COG1309">
    <property type="taxonomic scope" value="Bacteria"/>
</dbReference>
<evidence type="ECO:0000313" key="7">
    <source>
        <dbReference type="Proteomes" id="UP000006455"/>
    </source>
</evidence>
<evidence type="ECO:0000256" key="3">
    <source>
        <dbReference type="ARBA" id="ARBA00023163"/>
    </source>
</evidence>
<keyword evidence="3" id="KW-0804">Transcription</keyword>
<dbReference type="AlphaFoldDB" id="J5ECJ4"/>
<feature type="DNA-binding region" description="H-T-H motif" evidence="4">
    <location>
        <begin position="48"/>
        <end position="67"/>
    </location>
</feature>
<dbReference type="OrthoDB" id="3211155at2"/>
<dbReference type="PROSITE" id="PS01081">
    <property type="entry name" value="HTH_TETR_1"/>
    <property type="match status" value="1"/>
</dbReference>
<dbReference type="RefSeq" id="WP_007769994.1">
    <property type="nucleotide sequence ID" value="NZ_AFVW02000002.1"/>
</dbReference>
<sequence>MPANPSQDEEPSATIATRSREFAKEFVARQIEEAAISLFAERGYENVTVADIADAIGVSRRTFFRYFASKDEVLRAHAIRLHARVLRALERRPPDEPAAVALCNAFLDTADVSAEERENMLRRNRVLRDHQGQAGWATMTPEMGAALVDRLAARMRVEAKTDLRPRLLVATIWAAADAATAHWVAAGDDEPLTITMRYAFDKVMSGLSALDSD</sequence>
<evidence type="ECO:0000256" key="4">
    <source>
        <dbReference type="PROSITE-ProRule" id="PRU00335"/>
    </source>
</evidence>
<dbReference type="PROSITE" id="PS50977">
    <property type="entry name" value="HTH_TETR_2"/>
    <property type="match status" value="1"/>
</dbReference>
<dbReference type="Pfam" id="PF00440">
    <property type="entry name" value="TetR_N"/>
    <property type="match status" value="1"/>
</dbReference>
<dbReference type="EMBL" id="AFVW02000002">
    <property type="protein sequence ID" value="EJO89481.1"/>
    <property type="molecule type" value="Genomic_DNA"/>
</dbReference>
<evidence type="ECO:0000259" key="5">
    <source>
        <dbReference type="PROSITE" id="PS50977"/>
    </source>
</evidence>
<dbReference type="InterPro" id="IPR050109">
    <property type="entry name" value="HTH-type_TetR-like_transc_reg"/>
</dbReference>
<dbReference type="Proteomes" id="UP000006455">
    <property type="component" value="Unassembled WGS sequence"/>
</dbReference>
<dbReference type="PANTHER" id="PTHR30055:SF238">
    <property type="entry name" value="MYCOFACTOCIN BIOSYNTHESIS TRANSCRIPTIONAL REGULATOR MFTR-RELATED"/>
    <property type="match status" value="1"/>
</dbReference>
<dbReference type="GO" id="GO:0003700">
    <property type="term" value="F:DNA-binding transcription factor activity"/>
    <property type="evidence" value="ECO:0007669"/>
    <property type="project" value="TreeGrafter"/>
</dbReference>
<organism evidence="6 7">
    <name type="scientific">Mycobacterium colombiense CECT 3035</name>
    <dbReference type="NCBI Taxonomy" id="1041522"/>
    <lineage>
        <taxon>Bacteria</taxon>
        <taxon>Bacillati</taxon>
        <taxon>Actinomycetota</taxon>
        <taxon>Actinomycetes</taxon>
        <taxon>Mycobacteriales</taxon>
        <taxon>Mycobacteriaceae</taxon>
        <taxon>Mycobacterium</taxon>
        <taxon>Mycobacterium avium complex (MAC)</taxon>
    </lineage>
</organism>
<dbReference type="InterPro" id="IPR023772">
    <property type="entry name" value="DNA-bd_HTH_TetR-type_CS"/>
</dbReference>
<reference evidence="6 7" key="1">
    <citation type="journal article" date="2011" name="J. Bacteriol.">
        <title>Genome sequence of the Mycobacterium colombiense type strain, CECT 3035.</title>
        <authorList>
            <person name="Gonzalez-Perez M."/>
            <person name="Murcia M.I."/>
            <person name="Landsman D."/>
            <person name="Jordan I.K."/>
            <person name="Marino-Ramirez L."/>
        </authorList>
    </citation>
    <scope>NUCLEOTIDE SEQUENCE [LARGE SCALE GENOMIC DNA]</scope>
    <source>
        <strain evidence="6 7">CECT 3035</strain>
    </source>
</reference>
<dbReference type="InterPro" id="IPR041347">
    <property type="entry name" value="MftR_C"/>
</dbReference>
<keyword evidence="1" id="KW-0805">Transcription regulation</keyword>
<dbReference type="PANTHER" id="PTHR30055">
    <property type="entry name" value="HTH-TYPE TRANSCRIPTIONAL REGULATOR RUTR"/>
    <property type="match status" value="1"/>
</dbReference>
<dbReference type="InterPro" id="IPR009057">
    <property type="entry name" value="Homeodomain-like_sf"/>
</dbReference>
<comment type="caution">
    <text evidence="6">The sequence shown here is derived from an EMBL/GenBank/DDBJ whole genome shotgun (WGS) entry which is preliminary data.</text>
</comment>